<feature type="non-terminal residue" evidence="1">
    <location>
        <position position="1"/>
    </location>
</feature>
<dbReference type="EMBL" id="JAODUP010000095">
    <property type="protein sequence ID" value="KAK2162627.1"/>
    <property type="molecule type" value="Genomic_DNA"/>
</dbReference>
<proteinExistence type="predicted"/>
<organism evidence="1 2">
    <name type="scientific">Paralvinella palmiformis</name>
    <dbReference type="NCBI Taxonomy" id="53620"/>
    <lineage>
        <taxon>Eukaryota</taxon>
        <taxon>Metazoa</taxon>
        <taxon>Spiralia</taxon>
        <taxon>Lophotrochozoa</taxon>
        <taxon>Annelida</taxon>
        <taxon>Polychaeta</taxon>
        <taxon>Sedentaria</taxon>
        <taxon>Canalipalpata</taxon>
        <taxon>Terebellida</taxon>
        <taxon>Terebelliformia</taxon>
        <taxon>Alvinellidae</taxon>
        <taxon>Paralvinella</taxon>
    </lineage>
</organism>
<reference evidence="1" key="1">
    <citation type="journal article" date="2023" name="Mol. Biol. Evol.">
        <title>Third-Generation Sequencing Reveals the Adaptive Role of the Epigenome in Three Deep-Sea Polychaetes.</title>
        <authorList>
            <person name="Perez M."/>
            <person name="Aroh O."/>
            <person name="Sun Y."/>
            <person name="Lan Y."/>
            <person name="Juniper S.K."/>
            <person name="Young C.R."/>
            <person name="Angers B."/>
            <person name="Qian P.Y."/>
        </authorList>
    </citation>
    <scope>NUCLEOTIDE SEQUENCE</scope>
    <source>
        <strain evidence="1">P08H-3</strain>
    </source>
</reference>
<gene>
    <name evidence="1" type="ORF">LSH36_95g07053</name>
</gene>
<keyword evidence="2" id="KW-1185">Reference proteome</keyword>
<evidence type="ECO:0000313" key="1">
    <source>
        <dbReference type="EMBL" id="KAK2162627.1"/>
    </source>
</evidence>
<accession>A0AAD9K0L5</accession>
<comment type="caution">
    <text evidence="1">The sequence shown here is derived from an EMBL/GenBank/DDBJ whole genome shotgun (WGS) entry which is preliminary data.</text>
</comment>
<sequence>MSAEAVLTGLYPPSNKQMWKTDLKWQPIPVHNMPQQLEKEKLVTLSNYTGYNYSSIFDEDLRLTFDALQSE</sequence>
<dbReference type="Gene3D" id="3.40.50.1240">
    <property type="entry name" value="Phosphoglycerate mutase-like"/>
    <property type="match status" value="1"/>
</dbReference>
<dbReference type="AlphaFoldDB" id="A0AAD9K0L5"/>
<name>A0AAD9K0L5_9ANNE</name>
<dbReference type="InterPro" id="IPR029033">
    <property type="entry name" value="His_PPase_superfam"/>
</dbReference>
<dbReference type="SUPFAM" id="SSF53254">
    <property type="entry name" value="Phosphoglycerate mutase-like"/>
    <property type="match status" value="1"/>
</dbReference>
<dbReference type="Proteomes" id="UP001208570">
    <property type="component" value="Unassembled WGS sequence"/>
</dbReference>
<evidence type="ECO:0000313" key="2">
    <source>
        <dbReference type="Proteomes" id="UP001208570"/>
    </source>
</evidence>
<protein>
    <submittedName>
        <fullName evidence="1">Uncharacterized protein</fullName>
    </submittedName>
</protein>